<evidence type="ECO:0000313" key="2">
    <source>
        <dbReference type="EMBL" id="MCD7469421.1"/>
    </source>
</evidence>
<dbReference type="Proteomes" id="UP000823775">
    <property type="component" value="Unassembled WGS sequence"/>
</dbReference>
<sequence>MGKNCEVDCVLRRGSVGGRPAFAADFDLAKQQKLLDLPIWLPFLMTFTSHLGLQHLELGVWTLSPVGIRRNRVGSGLEEAQKNWVDMWAEDGARDEEENSQRPNHSSRLGLMVEKGRWT</sequence>
<feature type="region of interest" description="Disordered" evidence="1">
    <location>
        <begin position="89"/>
        <end position="109"/>
    </location>
</feature>
<proteinExistence type="predicted"/>
<dbReference type="EMBL" id="JACEIK010001444">
    <property type="protein sequence ID" value="MCD7469421.1"/>
    <property type="molecule type" value="Genomic_DNA"/>
</dbReference>
<gene>
    <name evidence="2" type="ORF">HAX54_008468</name>
</gene>
<comment type="caution">
    <text evidence="2">The sequence shown here is derived from an EMBL/GenBank/DDBJ whole genome shotgun (WGS) entry which is preliminary data.</text>
</comment>
<organism evidence="2 3">
    <name type="scientific">Datura stramonium</name>
    <name type="common">Jimsonweed</name>
    <name type="synonym">Common thornapple</name>
    <dbReference type="NCBI Taxonomy" id="4076"/>
    <lineage>
        <taxon>Eukaryota</taxon>
        <taxon>Viridiplantae</taxon>
        <taxon>Streptophyta</taxon>
        <taxon>Embryophyta</taxon>
        <taxon>Tracheophyta</taxon>
        <taxon>Spermatophyta</taxon>
        <taxon>Magnoliopsida</taxon>
        <taxon>eudicotyledons</taxon>
        <taxon>Gunneridae</taxon>
        <taxon>Pentapetalae</taxon>
        <taxon>asterids</taxon>
        <taxon>lamiids</taxon>
        <taxon>Solanales</taxon>
        <taxon>Solanaceae</taxon>
        <taxon>Solanoideae</taxon>
        <taxon>Datureae</taxon>
        <taxon>Datura</taxon>
    </lineage>
</organism>
<protein>
    <submittedName>
        <fullName evidence="2">Uncharacterized protein</fullName>
    </submittedName>
</protein>
<accession>A0ABS8TD88</accession>
<evidence type="ECO:0000256" key="1">
    <source>
        <dbReference type="SAM" id="MobiDB-lite"/>
    </source>
</evidence>
<evidence type="ECO:0000313" key="3">
    <source>
        <dbReference type="Proteomes" id="UP000823775"/>
    </source>
</evidence>
<keyword evidence="3" id="KW-1185">Reference proteome</keyword>
<name>A0ABS8TD88_DATST</name>
<reference evidence="2 3" key="1">
    <citation type="journal article" date="2021" name="BMC Genomics">
        <title>Datura genome reveals duplications of psychoactive alkaloid biosynthetic genes and high mutation rate following tissue culture.</title>
        <authorList>
            <person name="Rajewski A."/>
            <person name="Carter-House D."/>
            <person name="Stajich J."/>
            <person name="Litt A."/>
        </authorList>
    </citation>
    <scope>NUCLEOTIDE SEQUENCE [LARGE SCALE GENOMIC DNA]</scope>
    <source>
        <strain evidence="2">AR-01</strain>
    </source>
</reference>